<dbReference type="PANTHER" id="PTHR11102:SF147">
    <property type="entry name" value="SEL1L ADAPTOR SUBUNIT OF ERAD E3 UBIQUITIN LIGASE"/>
    <property type="match status" value="1"/>
</dbReference>
<feature type="region of interest" description="Disordered" evidence="1">
    <location>
        <begin position="173"/>
        <end position="200"/>
    </location>
</feature>
<name>A0A2G3E703_9FIRM</name>
<evidence type="ECO:0000256" key="1">
    <source>
        <dbReference type="SAM" id="MobiDB-lite"/>
    </source>
</evidence>
<keyword evidence="3" id="KW-1185">Reference proteome</keyword>
<dbReference type="SUPFAM" id="SSF81901">
    <property type="entry name" value="HCP-like"/>
    <property type="match status" value="2"/>
</dbReference>
<evidence type="ECO:0008006" key="4">
    <source>
        <dbReference type="Google" id="ProtNLM"/>
    </source>
</evidence>
<dbReference type="GO" id="GO:0036503">
    <property type="term" value="P:ERAD pathway"/>
    <property type="evidence" value="ECO:0007669"/>
    <property type="project" value="TreeGrafter"/>
</dbReference>
<dbReference type="Proteomes" id="UP000224317">
    <property type="component" value="Unassembled WGS sequence"/>
</dbReference>
<dbReference type="AlphaFoldDB" id="A0A2G3E703"/>
<dbReference type="InterPro" id="IPR011990">
    <property type="entry name" value="TPR-like_helical_dom_sf"/>
</dbReference>
<protein>
    <recommendedName>
        <fullName evidence="4">Sel1 repeat family protein</fullName>
    </recommendedName>
</protein>
<proteinExistence type="predicted"/>
<accession>A0A2G3E703</accession>
<dbReference type="EMBL" id="PDYH01000060">
    <property type="protein sequence ID" value="PHU39036.1"/>
    <property type="molecule type" value="Genomic_DNA"/>
</dbReference>
<comment type="caution">
    <text evidence="2">The sequence shown here is derived from an EMBL/GenBank/DDBJ whole genome shotgun (WGS) entry which is preliminary data.</text>
</comment>
<dbReference type="InterPro" id="IPR050767">
    <property type="entry name" value="Sel1_AlgK"/>
</dbReference>
<dbReference type="Pfam" id="PF08238">
    <property type="entry name" value="Sel1"/>
    <property type="match status" value="8"/>
</dbReference>
<feature type="compositionally biased region" description="Acidic residues" evidence="1">
    <location>
        <begin position="173"/>
        <end position="185"/>
    </location>
</feature>
<gene>
    <name evidence="2" type="ORF">CSX00_13260</name>
</gene>
<dbReference type="SMART" id="SM00671">
    <property type="entry name" value="SEL1"/>
    <property type="match status" value="7"/>
</dbReference>
<dbReference type="InterPro" id="IPR006597">
    <property type="entry name" value="Sel1-like"/>
</dbReference>
<feature type="compositionally biased region" description="Basic and acidic residues" evidence="1">
    <location>
        <begin position="186"/>
        <end position="200"/>
    </location>
</feature>
<reference evidence="2" key="1">
    <citation type="submission" date="2017-10" db="EMBL/GenBank/DDBJ databases">
        <title>Resolving the taxonomy of Roseburia spp., Eubacterium rectale and Agathobacter spp. through phylogenomic analysis.</title>
        <authorList>
            <person name="Sheridan P.O."/>
            <person name="Walker A.W."/>
            <person name="Duncan S.H."/>
            <person name="Scott K.P."/>
            <person name="Toole P.W.O."/>
            <person name="Luis P."/>
            <person name="Flint H.J."/>
        </authorList>
    </citation>
    <scope>NUCLEOTIDE SEQUENCE [LARGE SCALE GENOMIC DNA]</scope>
    <source>
        <strain evidence="2">JK10</strain>
    </source>
</reference>
<dbReference type="Gene3D" id="1.25.40.10">
    <property type="entry name" value="Tetratricopeptide repeat domain"/>
    <property type="match status" value="2"/>
</dbReference>
<evidence type="ECO:0000313" key="2">
    <source>
        <dbReference type="EMBL" id="PHU39036.1"/>
    </source>
</evidence>
<sequence>MDVFCSFQTGGLMKVYIRFLTLFFLPMGILLGCGKADVEETAEQVPTEQIAIEGTEVEDYSALSYSGLEVLAYEGDSQAQIMLGRKLEYGDEETAQNFTEALSWYQMASDSGDYDGTCALGYFYLTGTGVEQNLDKAEELFITAIDGGVDNAKVGLARVILTRGDYLVNLDAQDDEELSTEDGEKEESKDKTSTEEQSEDLKKAVELLTEAAKAEDLDGQYYLGFIYEHGVGVALDYSKAFDYYSRVTRSESMALQDQDSINHSNIALGLMYIKGHGVEVDEDTALEHFETASENGSAKASYYIGQMYESGVGVDRDYEKAMEYYLLAADKDYAPALNQIGYLYYNGYGVDVDFASAVYYQKLAALQGYAIAQVNLGFLYENGYGVERNLETALSYYEMAADSGYEGATEAVVRVKAQINEEL</sequence>
<evidence type="ECO:0000313" key="3">
    <source>
        <dbReference type="Proteomes" id="UP000224317"/>
    </source>
</evidence>
<organism evidence="2 3">
    <name type="scientific">Pseudobutyrivibrio ruminis</name>
    <dbReference type="NCBI Taxonomy" id="46206"/>
    <lineage>
        <taxon>Bacteria</taxon>
        <taxon>Bacillati</taxon>
        <taxon>Bacillota</taxon>
        <taxon>Clostridia</taxon>
        <taxon>Lachnospirales</taxon>
        <taxon>Lachnospiraceae</taxon>
        <taxon>Pseudobutyrivibrio</taxon>
    </lineage>
</organism>
<dbReference type="PANTHER" id="PTHR11102">
    <property type="entry name" value="SEL-1-LIKE PROTEIN"/>
    <property type="match status" value="1"/>
</dbReference>